<dbReference type="EMBL" id="VCKY01000555">
    <property type="protein sequence ID" value="TMR01153.1"/>
    <property type="molecule type" value="Genomic_DNA"/>
</dbReference>
<evidence type="ECO:0000313" key="3">
    <source>
        <dbReference type="Proteomes" id="UP000309128"/>
    </source>
</evidence>
<dbReference type="InterPro" id="IPR001322">
    <property type="entry name" value="Lamin_tail_dom"/>
</dbReference>
<accession>A0A5S4EUG3</accession>
<gene>
    <name evidence="2" type="ORF">ETD86_54510</name>
</gene>
<evidence type="ECO:0000259" key="1">
    <source>
        <dbReference type="PROSITE" id="PS51841"/>
    </source>
</evidence>
<dbReference type="Proteomes" id="UP000309128">
    <property type="component" value="Unassembled WGS sequence"/>
</dbReference>
<keyword evidence="3" id="KW-1185">Reference proteome</keyword>
<dbReference type="AlphaFoldDB" id="A0A5S4EUG3"/>
<reference evidence="2 3" key="1">
    <citation type="submission" date="2019-05" db="EMBL/GenBank/DDBJ databases">
        <title>Draft genome sequence of Nonomuraea turkmeniaca DSM 43926.</title>
        <authorList>
            <person name="Saricaoglu S."/>
            <person name="Isik K."/>
        </authorList>
    </citation>
    <scope>NUCLEOTIDE SEQUENCE [LARGE SCALE GENOMIC DNA]</scope>
    <source>
        <strain evidence="2 3">DSM 43926</strain>
    </source>
</reference>
<feature type="domain" description="LTD" evidence="1">
    <location>
        <begin position="36"/>
        <end position="190"/>
    </location>
</feature>
<dbReference type="OrthoDB" id="3532504at2"/>
<protein>
    <submittedName>
        <fullName evidence="2">Lamin tail domain-containing protein</fullName>
    </submittedName>
</protein>
<evidence type="ECO:0000313" key="2">
    <source>
        <dbReference type="EMBL" id="TMR01153.1"/>
    </source>
</evidence>
<proteinExistence type="predicted"/>
<dbReference type="PROSITE" id="PS51841">
    <property type="entry name" value="LTD"/>
    <property type="match status" value="1"/>
</dbReference>
<comment type="caution">
    <text evidence="2">The sequence shown here is derived from an EMBL/GenBank/DDBJ whole genome shotgun (WGS) entry which is preliminary data.</text>
</comment>
<organism evidence="2 3">
    <name type="scientific">Nonomuraea turkmeniaca</name>
    <dbReference type="NCBI Taxonomy" id="103838"/>
    <lineage>
        <taxon>Bacteria</taxon>
        <taxon>Bacillati</taxon>
        <taxon>Actinomycetota</taxon>
        <taxon>Actinomycetes</taxon>
        <taxon>Streptosporangiales</taxon>
        <taxon>Streptosporangiaceae</taxon>
        <taxon>Nonomuraea</taxon>
    </lineage>
</organism>
<sequence>MRGRPSHVPISKESILMRLNKSAILFVGVVIAASMTTGPATASADVPGDVLRIVEVGTDAMGADSYANRNREFVKFQNVSDGPIDVANVLVEDNWAHAKTVKGDAHTCNTYKIVDLPDNGTTVIAKGEYVTVFNGSRLGGDRKINGSEYQLFADSDTDCGTAGQFFNNNNDTAWVTKANGDVLSSYSWDHNGGYVFKP</sequence>
<name>A0A5S4EUG3_9ACTN</name>